<sequence>MTGTIRLFRAHSLAEYNDFFPRCFSSLVWLLVFGEHMRRILNSATFGPEISTSIQVSIGRAAPDDDRNDATQMNHDQFWWWCEPLKFVDCFPSKFRSHRSATSSIAQNSTNPEKSQTADDDGESDEDDKLEMAMKVQMEMGFSTHIKTRETLEIAQGVRV</sequence>
<proteinExistence type="predicted"/>
<gene>
    <name evidence="2" type="ORF">HDC12386</name>
</gene>
<evidence type="ECO:0000256" key="1">
    <source>
        <dbReference type="SAM" id="MobiDB-lite"/>
    </source>
</evidence>
<dbReference type="AlphaFoldDB" id="Q6IKI2"/>
<feature type="compositionally biased region" description="Acidic residues" evidence="1">
    <location>
        <begin position="118"/>
        <end position="127"/>
    </location>
</feature>
<feature type="compositionally biased region" description="Polar residues" evidence="1">
    <location>
        <begin position="102"/>
        <end position="115"/>
    </location>
</feature>
<reference evidence="2" key="1">
    <citation type="journal article" date="2003" name="Genome Biol.">
        <title>An integrated gene annotation and transcriptional profiling approach towards the full gene content of the Drosophila genome.</title>
        <authorList>
            <person name="Hild M."/>
            <person name="Beckmann B."/>
            <person name="Haas S.A."/>
            <person name="Koch B."/>
            <person name="Solovyev V."/>
            <person name="Busold C."/>
            <person name="Fellenberg K."/>
            <person name="Boutros M."/>
            <person name="Vingron M."/>
            <person name="Sauer F."/>
            <person name="Hoheisel J.D."/>
            <person name="Paro R."/>
        </authorList>
    </citation>
    <scope>NUCLEOTIDE SEQUENCE</scope>
</reference>
<organism evidence="2">
    <name type="scientific">Drosophila melanogaster</name>
    <name type="common">Fruit fly</name>
    <dbReference type="NCBI Taxonomy" id="7227"/>
    <lineage>
        <taxon>Eukaryota</taxon>
        <taxon>Metazoa</taxon>
        <taxon>Ecdysozoa</taxon>
        <taxon>Arthropoda</taxon>
        <taxon>Hexapoda</taxon>
        <taxon>Insecta</taxon>
        <taxon>Pterygota</taxon>
        <taxon>Neoptera</taxon>
        <taxon>Endopterygota</taxon>
        <taxon>Diptera</taxon>
        <taxon>Brachycera</taxon>
        <taxon>Muscomorpha</taxon>
        <taxon>Ephydroidea</taxon>
        <taxon>Drosophilidae</taxon>
        <taxon>Drosophila</taxon>
        <taxon>Sophophora</taxon>
    </lineage>
</organism>
<name>Q6IKI2_DROME</name>
<feature type="region of interest" description="Disordered" evidence="1">
    <location>
        <begin position="102"/>
        <end position="127"/>
    </location>
</feature>
<evidence type="ECO:0000313" key="2">
    <source>
        <dbReference type="EMBL" id="DAA03890.1"/>
    </source>
</evidence>
<protein>
    <submittedName>
        <fullName evidence="2">HDC12386</fullName>
    </submittedName>
</protein>
<dbReference type="EMBL" id="BK002384">
    <property type="protein sequence ID" value="DAA03890.1"/>
    <property type="molecule type" value="Genomic_DNA"/>
</dbReference>
<accession>Q6IKI2</accession>